<dbReference type="InterPro" id="IPR001930">
    <property type="entry name" value="Peptidase_M1"/>
</dbReference>
<evidence type="ECO:0000256" key="11">
    <source>
        <dbReference type="ARBA" id="ARBA00029811"/>
    </source>
</evidence>
<evidence type="ECO:0000256" key="10">
    <source>
        <dbReference type="ARBA" id="ARBA00023049"/>
    </source>
</evidence>
<dbReference type="GO" id="GO:0006508">
    <property type="term" value="P:proteolysis"/>
    <property type="evidence" value="ECO:0007669"/>
    <property type="project" value="UniProtKB-KW"/>
</dbReference>
<keyword evidence="10" id="KW-0482">Metalloprotease</keyword>
<evidence type="ECO:0000256" key="2">
    <source>
        <dbReference type="ARBA" id="ARBA00001947"/>
    </source>
</evidence>
<dbReference type="CDD" id="cd09603">
    <property type="entry name" value="M1_APN_like"/>
    <property type="match status" value="1"/>
</dbReference>
<evidence type="ECO:0000256" key="7">
    <source>
        <dbReference type="ARBA" id="ARBA00022723"/>
    </source>
</evidence>
<dbReference type="InterPro" id="IPR042097">
    <property type="entry name" value="Aminopeptidase_N-like_N_sf"/>
</dbReference>
<comment type="caution">
    <text evidence="17">The sequence shown here is derived from an EMBL/GenBank/DDBJ whole genome shotgun (WGS) entry which is preliminary data.</text>
</comment>
<dbReference type="RefSeq" id="WP_259629809.1">
    <property type="nucleotide sequence ID" value="NZ_JANYMP010000045.1"/>
</dbReference>
<dbReference type="GO" id="GO:0016285">
    <property type="term" value="F:alanyl aminopeptidase activity"/>
    <property type="evidence" value="ECO:0007669"/>
    <property type="project" value="UniProtKB-EC"/>
</dbReference>
<keyword evidence="14" id="KW-0732">Signal</keyword>
<dbReference type="PANTHER" id="PTHR11533:SF297">
    <property type="entry name" value="AMINOPEPTIDASE N"/>
    <property type="match status" value="1"/>
</dbReference>
<evidence type="ECO:0000259" key="15">
    <source>
        <dbReference type="Pfam" id="PF01433"/>
    </source>
</evidence>
<evidence type="ECO:0000256" key="14">
    <source>
        <dbReference type="SAM" id="SignalP"/>
    </source>
</evidence>
<dbReference type="EMBL" id="JANYMP010000045">
    <property type="protein sequence ID" value="MCS7484358.1"/>
    <property type="molecule type" value="Genomic_DNA"/>
</dbReference>
<evidence type="ECO:0000256" key="6">
    <source>
        <dbReference type="ARBA" id="ARBA00022670"/>
    </source>
</evidence>
<evidence type="ECO:0000256" key="1">
    <source>
        <dbReference type="ARBA" id="ARBA00000098"/>
    </source>
</evidence>
<keyword evidence="8" id="KW-0378">Hydrolase</keyword>
<protein>
    <recommendedName>
        <fullName evidence="5">Aminopeptidase N</fullName>
        <ecNumber evidence="4">3.4.11.2</ecNumber>
    </recommendedName>
    <alternativeName>
        <fullName evidence="11">Alanine aminopeptidase</fullName>
    </alternativeName>
    <alternativeName>
        <fullName evidence="12">Lysyl aminopeptidase</fullName>
    </alternativeName>
</protein>
<name>A0A9X2VZ14_9PSEU</name>
<dbReference type="InterPro" id="IPR027268">
    <property type="entry name" value="Peptidase_M4/M1_CTD_sf"/>
</dbReference>
<evidence type="ECO:0000256" key="4">
    <source>
        <dbReference type="ARBA" id="ARBA00012564"/>
    </source>
</evidence>
<dbReference type="InterPro" id="IPR014782">
    <property type="entry name" value="Peptidase_M1_dom"/>
</dbReference>
<comment type="catalytic activity">
    <reaction evidence="1">
        <text>Release of an N-terminal amino acid, Xaa-|-Yaa- from a peptide, amide or arylamide. Xaa is preferably Ala, but may be most amino acids including Pro (slow action). When a terminal hydrophobic residue is followed by a prolyl residue, the two may be released as an intact Xaa-Pro dipeptide.</text>
        <dbReference type="EC" id="3.4.11.2"/>
    </reaction>
</comment>
<feature type="signal peptide" evidence="14">
    <location>
        <begin position="1"/>
        <end position="26"/>
    </location>
</feature>
<feature type="domain" description="Aminopeptidase N-like N-terminal" evidence="16">
    <location>
        <begin position="51"/>
        <end position="219"/>
    </location>
</feature>
<dbReference type="SUPFAM" id="SSF63737">
    <property type="entry name" value="Leukotriene A4 hydrolase N-terminal domain"/>
    <property type="match status" value="1"/>
</dbReference>
<comment type="similarity">
    <text evidence="3">Belongs to the peptidase M1 family.</text>
</comment>
<keyword evidence="6" id="KW-0645">Protease</keyword>
<evidence type="ECO:0000256" key="13">
    <source>
        <dbReference type="SAM" id="MobiDB-lite"/>
    </source>
</evidence>
<dbReference type="InterPro" id="IPR045357">
    <property type="entry name" value="Aminopeptidase_N-like_N"/>
</dbReference>
<dbReference type="PRINTS" id="PR00756">
    <property type="entry name" value="ALADIPTASE"/>
</dbReference>
<dbReference type="Gene3D" id="2.60.40.1730">
    <property type="entry name" value="tricorn interacting facor f3 domain"/>
    <property type="match status" value="1"/>
</dbReference>
<reference evidence="17" key="1">
    <citation type="submission" date="2022-08" db="EMBL/GenBank/DDBJ databases">
        <authorList>
            <person name="Tistechok S."/>
            <person name="Samborskyy M."/>
            <person name="Roman I."/>
        </authorList>
    </citation>
    <scope>NUCLEOTIDE SEQUENCE</scope>
    <source>
        <strain evidence="17">DSM 103496</strain>
    </source>
</reference>
<feature type="domain" description="Peptidase M1 membrane alanine aminopeptidase" evidence="15">
    <location>
        <begin position="310"/>
        <end position="455"/>
    </location>
</feature>
<evidence type="ECO:0000256" key="12">
    <source>
        <dbReference type="ARBA" id="ARBA00031533"/>
    </source>
</evidence>
<dbReference type="Pfam" id="PF01433">
    <property type="entry name" value="Peptidase_M1"/>
    <property type="match status" value="1"/>
</dbReference>
<dbReference type="Gene3D" id="1.10.390.10">
    <property type="entry name" value="Neutral Protease Domain 2"/>
    <property type="match status" value="1"/>
</dbReference>
<dbReference type="PANTHER" id="PTHR11533">
    <property type="entry name" value="PROTEASE M1 ZINC METALLOPROTEASE"/>
    <property type="match status" value="1"/>
</dbReference>
<evidence type="ECO:0000256" key="9">
    <source>
        <dbReference type="ARBA" id="ARBA00022833"/>
    </source>
</evidence>
<dbReference type="GO" id="GO:0008270">
    <property type="term" value="F:zinc ion binding"/>
    <property type="evidence" value="ECO:0007669"/>
    <property type="project" value="InterPro"/>
</dbReference>
<gene>
    <name evidence="17" type="ORF">NZH93_46650</name>
</gene>
<evidence type="ECO:0000313" key="17">
    <source>
        <dbReference type="EMBL" id="MCS7484358.1"/>
    </source>
</evidence>
<feature type="compositionally biased region" description="Basic and acidic residues" evidence="13">
    <location>
        <begin position="482"/>
        <end position="500"/>
    </location>
</feature>
<dbReference type="AlphaFoldDB" id="A0A9X2VZ14"/>
<dbReference type="GO" id="GO:0008237">
    <property type="term" value="F:metallopeptidase activity"/>
    <property type="evidence" value="ECO:0007669"/>
    <property type="project" value="UniProtKB-KW"/>
</dbReference>
<evidence type="ECO:0000256" key="5">
    <source>
        <dbReference type="ARBA" id="ARBA00015611"/>
    </source>
</evidence>
<keyword evidence="9" id="KW-0862">Zinc</keyword>
<dbReference type="Proteomes" id="UP001141259">
    <property type="component" value="Unassembled WGS sequence"/>
</dbReference>
<keyword evidence="7" id="KW-0479">Metal-binding</keyword>
<comment type="cofactor">
    <cofactor evidence="2">
        <name>Zn(2+)</name>
        <dbReference type="ChEBI" id="CHEBI:29105"/>
    </cofactor>
</comment>
<dbReference type="Pfam" id="PF17900">
    <property type="entry name" value="Peptidase_M1_N"/>
    <property type="match status" value="1"/>
</dbReference>
<evidence type="ECO:0000259" key="16">
    <source>
        <dbReference type="Pfam" id="PF17900"/>
    </source>
</evidence>
<accession>A0A9X2VZ14</accession>
<dbReference type="InterPro" id="IPR050344">
    <property type="entry name" value="Peptidase_M1_aminopeptidases"/>
</dbReference>
<evidence type="ECO:0000313" key="18">
    <source>
        <dbReference type="Proteomes" id="UP001141259"/>
    </source>
</evidence>
<dbReference type="EC" id="3.4.11.2" evidence="4"/>
<dbReference type="SUPFAM" id="SSF55486">
    <property type="entry name" value="Metalloproteases ('zincins'), catalytic domain"/>
    <property type="match status" value="1"/>
</dbReference>
<evidence type="ECO:0000256" key="3">
    <source>
        <dbReference type="ARBA" id="ARBA00010136"/>
    </source>
</evidence>
<feature type="region of interest" description="Disordered" evidence="13">
    <location>
        <begin position="473"/>
        <end position="500"/>
    </location>
</feature>
<proteinExistence type="inferred from homology"/>
<organism evidence="17 18">
    <name type="scientific">Umezawaea endophytica</name>
    <dbReference type="NCBI Taxonomy" id="1654476"/>
    <lineage>
        <taxon>Bacteria</taxon>
        <taxon>Bacillati</taxon>
        <taxon>Actinomycetota</taxon>
        <taxon>Actinomycetes</taxon>
        <taxon>Pseudonocardiales</taxon>
        <taxon>Pseudonocardiaceae</taxon>
        <taxon>Umezawaea</taxon>
    </lineage>
</organism>
<keyword evidence="18" id="KW-1185">Reference proteome</keyword>
<sequence>MSIRAKITVGAATACALALLAGPASAAAAPGAPGIGDPYYPNSGNGGYDVSHYDIRLNYQPSNDTLSGTTTILAKATQDLSRFNLDFLLKVKTVRVNNRVASFTQDGGELVVDPKGTLAKGSDVTVVVTYDDKPSTKSVDGYTAWKKTSTGALAIDEPDIAPWWYPSNNHPTDKATFDVSVAVPDGVEVISNGRLTGTTKQINGWTRWNWRSTKPQNTYSTFVSIGQFEVRQSTSPSGLPVVNAYAEGLGEFDGAAKASVERTPEIIDFEDDFFGPYPFEAQGGVVTGGIGFALENQTRPNYDTAFFRRGTNTYVVAHELAHQWFGDSVSVHGWKDIWLNEGFASYAEWLWSEHVGEGTAQENSDFTYELYPADSAFWDVLPGDPGAANQFDGAVYDRGALTLHALRSAVGDHAFFTTLRKWTQKHQYGDASIDQFISLAEQVSGQQLDDLFTTWLFTKGKPATAPGAEAAVAAKKAPTAEPKSRQKIKETHELLANGER</sequence>
<evidence type="ECO:0000256" key="8">
    <source>
        <dbReference type="ARBA" id="ARBA00022801"/>
    </source>
</evidence>
<feature type="chain" id="PRO_5040850032" description="Aminopeptidase N" evidence="14">
    <location>
        <begin position="27"/>
        <end position="500"/>
    </location>
</feature>